<evidence type="ECO:0000313" key="2">
    <source>
        <dbReference type="Proteomes" id="UP000007054"/>
    </source>
</evidence>
<dbReference type="STRING" id="213810.RUM_17840"/>
<dbReference type="Proteomes" id="UP000007054">
    <property type="component" value="Chromosome"/>
</dbReference>
<protein>
    <submittedName>
        <fullName evidence="1">Minor capsid</fullName>
    </submittedName>
</protein>
<name>D4LDZ5_RUMC1</name>
<evidence type="ECO:0000313" key="1">
    <source>
        <dbReference type="EMBL" id="CBL17840.1"/>
    </source>
</evidence>
<dbReference type="HOGENOM" id="CLU_122298_0_0_9"/>
<reference evidence="1" key="1">
    <citation type="submission" date="2010-03" db="EMBL/GenBank/DDBJ databases">
        <title>The genome sequence of Ruminococcus sp. 18P13.</title>
        <authorList>
            <consortium name="metaHIT consortium -- http://www.metahit.eu/"/>
            <person name="Pajon A."/>
            <person name="Turner K."/>
            <person name="Parkhill J."/>
            <person name="Bernalier A."/>
        </authorList>
    </citation>
    <scope>NUCLEOTIDE SEQUENCE [LARGE SCALE GENOMIC DNA]</scope>
    <source>
        <strain evidence="1">Type strain: 18P13</strain>
    </source>
</reference>
<dbReference type="GeneID" id="83156467"/>
<gene>
    <name evidence="1" type="ordered locus">RUM_17840</name>
</gene>
<keyword evidence="2" id="KW-1185">Reference proteome</keyword>
<sequence length="130" mass="14638">MAMEIKTPRGVVSVSKSGKAKLTWSEDFSKRRGEQFDAVQKMVDSEVLRQSDPYVPMRTGMLKKSGILGTVIGEGIVKYIAPYARQNYYTNAGRGQEGTQNGGQRGKYWFERMKADHKDEIREKSGGKLK</sequence>
<dbReference type="Pfam" id="PF11114">
    <property type="entry name" value="Minor_capsid_2"/>
    <property type="match status" value="1"/>
</dbReference>
<dbReference type="RefSeq" id="WP_015558746.1">
    <property type="nucleotide sequence ID" value="NC_021039.1"/>
</dbReference>
<dbReference type="KEGG" id="rch:RUM_17840"/>
<proteinExistence type="predicted"/>
<accession>D4LDZ5</accession>
<reference evidence="1" key="2">
    <citation type="submission" date="2010-03" db="EMBL/GenBank/DDBJ databases">
        <authorList>
            <person name="Pajon A."/>
        </authorList>
    </citation>
    <scope>NUCLEOTIDE SEQUENCE</scope>
    <source>
        <strain evidence="1">Type strain: 18P13</strain>
    </source>
</reference>
<dbReference type="EMBL" id="FP929052">
    <property type="protein sequence ID" value="CBL17840.1"/>
    <property type="molecule type" value="Genomic_DNA"/>
</dbReference>
<dbReference type="AlphaFoldDB" id="D4LDZ5"/>
<dbReference type="PATRIC" id="fig|213810.4.peg.1680"/>
<dbReference type="InterPro" id="IPR021080">
    <property type="entry name" value="Minor_capsid_protein"/>
</dbReference>
<dbReference type="BioCyc" id="RCHA213810:RUM_RS08660-MONOMER"/>
<organism evidence="1 2">
    <name type="scientific">Ruminococcus champanellensis (strain DSM 18848 / JCM 17042 / KCTC 15320 / 18P13)</name>
    <dbReference type="NCBI Taxonomy" id="213810"/>
    <lineage>
        <taxon>Bacteria</taxon>
        <taxon>Bacillati</taxon>
        <taxon>Bacillota</taxon>
        <taxon>Clostridia</taxon>
        <taxon>Eubacteriales</taxon>
        <taxon>Oscillospiraceae</taxon>
        <taxon>Ruminococcus</taxon>
    </lineage>
</organism>